<dbReference type="InterPro" id="IPR010982">
    <property type="entry name" value="Lambda_DNA-bd_dom_sf"/>
</dbReference>
<dbReference type="Gene3D" id="1.10.260.40">
    <property type="entry name" value="lambda repressor-like DNA-binding domains"/>
    <property type="match status" value="1"/>
</dbReference>
<dbReference type="CDD" id="cd00093">
    <property type="entry name" value="HTH_XRE"/>
    <property type="match status" value="1"/>
</dbReference>
<comment type="caution">
    <text evidence="2">The sequence shown here is derived from an EMBL/GenBank/DDBJ whole genome shotgun (WGS) entry which is preliminary data.</text>
</comment>
<evidence type="ECO:0000313" key="3">
    <source>
        <dbReference type="Proteomes" id="UP000019184"/>
    </source>
</evidence>
<dbReference type="GO" id="GO:0003677">
    <property type="term" value="F:DNA binding"/>
    <property type="evidence" value="ECO:0007669"/>
    <property type="project" value="InterPro"/>
</dbReference>
<dbReference type="AlphaFoldDB" id="A0A7U7GFZ6"/>
<dbReference type="PROSITE" id="PS50943">
    <property type="entry name" value="HTH_CROC1"/>
    <property type="match status" value="1"/>
</dbReference>
<feature type="domain" description="HTH cro/C1-type" evidence="1">
    <location>
        <begin position="9"/>
        <end position="39"/>
    </location>
</feature>
<dbReference type="Proteomes" id="UP000019184">
    <property type="component" value="Unassembled WGS sequence"/>
</dbReference>
<dbReference type="SUPFAM" id="SSF47413">
    <property type="entry name" value="lambda repressor-like DNA-binding domains"/>
    <property type="match status" value="1"/>
</dbReference>
<dbReference type="RefSeq" id="WP_230314510.1">
    <property type="nucleotide sequence ID" value="NZ_CBTK010000303.1"/>
</dbReference>
<accession>A0A7U7GFZ6</accession>
<protein>
    <recommendedName>
        <fullName evidence="1">HTH cro/C1-type domain-containing protein</fullName>
    </recommendedName>
</protein>
<evidence type="ECO:0000259" key="1">
    <source>
        <dbReference type="PROSITE" id="PS50943"/>
    </source>
</evidence>
<name>A0A7U7GFZ6_9GAMM</name>
<reference evidence="2 3" key="1">
    <citation type="journal article" date="2014" name="ISME J.">
        <title>Candidatus Competibacter-lineage genomes retrieved from metagenomes reveal functional metabolic diversity.</title>
        <authorList>
            <person name="McIlroy S.J."/>
            <person name="Albertsen M."/>
            <person name="Andresen E.K."/>
            <person name="Saunders A.M."/>
            <person name="Kristiansen R."/>
            <person name="Stokholm-Bjerregaard M."/>
            <person name="Nielsen K.L."/>
            <person name="Nielsen P.H."/>
        </authorList>
    </citation>
    <scope>NUCLEOTIDE SEQUENCE [LARGE SCALE GENOMIC DNA]</scope>
    <source>
        <strain evidence="2 3">Run_B_J11</strain>
    </source>
</reference>
<dbReference type="EMBL" id="CBTK010000303">
    <property type="protein sequence ID" value="CDH47548.1"/>
    <property type="molecule type" value="Genomic_DNA"/>
</dbReference>
<proteinExistence type="predicted"/>
<keyword evidence="3" id="KW-1185">Reference proteome</keyword>
<gene>
    <name evidence="2" type="ORF">BN874_840011</name>
</gene>
<dbReference type="InterPro" id="IPR001387">
    <property type="entry name" value="Cro/C1-type_HTH"/>
</dbReference>
<dbReference type="SMART" id="SM00530">
    <property type="entry name" value="HTH_XRE"/>
    <property type="match status" value="1"/>
</dbReference>
<organism evidence="2 3">
    <name type="scientific">Candidatus Contendobacter odensis Run_B_J11</name>
    <dbReference type="NCBI Taxonomy" id="1400861"/>
    <lineage>
        <taxon>Bacteria</taxon>
        <taxon>Pseudomonadati</taxon>
        <taxon>Pseudomonadota</taxon>
        <taxon>Gammaproteobacteria</taxon>
        <taxon>Candidatus Competibacteraceae</taxon>
        <taxon>Candidatus Contendibacter</taxon>
    </lineage>
</organism>
<dbReference type="Pfam" id="PF13560">
    <property type="entry name" value="HTH_31"/>
    <property type="match status" value="1"/>
</dbReference>
<evidence type="ECO:0000313" key="2">
    <source>
        <dbReference type="EMBL" id="CDH47548.1"/>
    </source>
</evidence>
<sequence>MLTFLGQRLRSARQQAGLSQAQIATACGVSQPTISYWERPSDADHYNELGLASLVIIARMTRKPISWFLEEQAAFTEPGIYITVEEVEAEAEAEAGRQLGIMISGPNGEPYRDPPVDAYRLHIALGIEIPFNEWLQQVLDSYPFIADRDHFVVRNTHYWHIEAAKVLALSQRTPRGFAVWRMLIQLGKHNHDSSVPDVQPEIPIPQRPVMDPVTLKVTPTEFVEITSSCLKIAHQLGLHGADAVRGADQAAFRLTGCSPRQVMGIAA</sequence>